<dbReference type="OrthoDB" id="601197at2"/>
<keyword evidence="1" id="KW-0813">Transport</keyword>
<evidence type="ECO:0000256" key="1">
    <source>
        <dbReference type="PROSITE-ProRule" id="PRU01360"/>
    </source>
</evidence>
<dbReference type="InterPro" id="IPR008969">
    <property type="entry name" value="CarboxyPept-like_regulatory"/>
</dbReference>
<dbReference type="Proteomes" id="UP000199041">
    <property type="component" value="Unassembled WGS sequence"/>
</dbReference>
<dbReference type="GO" id="GO:0009279">
    <property type="term" value="C:cell outer membrane"/>
    <property type="evidence" value="ECO:0007669"/>
    <property type="project" value="UniProtKB-SubCell"/>
</dbReference>
<evidence type="ECO:0000259" key="3">
    <source>
        <dbReference type="Pfam" id="PF07715"/>
    </source>
</evidence>
<dbReference type="FunFam" id="2.170.130.10:FF:000003">
    <property type="entry name" value="SusC/RagA family TonB-linked outer membrane protein"/>
    <property type="match status" value="1"/>
</dbReference>
<organism evidence="4 5">
    <name type="scientific">Arachidicoccus rhizosphaerae</name>
    <dbReference type="NCBI Taxonomy" id="551991"/>
    <lineage>
        <taxon>Bacteria</taxon>
        <taxon>Pseudomonadati</taxon>
        <taxon>Bacteroidota</taxon>
        <taxon>Chitinophagia</taxon>
        <taxon>Chitinophagales</taxon>
        <taxon>Chitinophagaceae</taxon>
        <taxon>Arachidicoccus</taxon>
    </lineage>
</organism>
<dbReference type="InterPro" id="IPR039426">
    <property type="entry name" value="TonB-dep_rcpt-like"/>
</dbReference>
<dbReference type="EMBL" id="FNQY01000001">
    <property type="protein sequence ID" value="SDZ77340.1"/>
    <property type="molecule type" value="Genomic_DNA"/>
</dbReference>
<keyword evidence="5" id="KW-1185">Reference proteome</keyword>
<dbReference type="SUPFAM" id="SSF49464">
    <property type="entry name" value="Carboxypeptidase regulatory domain-like"/>
    <property type="match status" value="1"/>
</dbReference>
<dbReference type="InterPro" id="IPR023997">
    <property type="entry name" value="TonB-dep_OMP_SusC/RagA_CS"/>
</dbReference>
<evidence type="ECO:0000256" key="2">
    <source>
        <dbReference type="SAM" id="SignalP"/>
    </source>
</evidence>
<dbReference type="Pfam" id="PF07715">
    <property type="entry name" value="Plug"/>
    <property type="match status" value="1"/>
</dbReference>
<gene>
    <name evidence="4" type="ORF">SAMN05192529_101389</name>
</gene>
<dbReference type="RefSeq" id="WP_091392574.1">
    <property type="nucleotide sequence ID" value="NZ_FNQY01000001.1"/>
</dbReference>
<keyword evidence="1" id="KW-1134">Transmembrane beta strand</keyword>
<reference evidence="4 5" key="1">
    <citation type="submission" date="2016-10" db="EMBL/GenBank/DDBJ databases">
        <authorList>
            <person name="de Groot N.N."/>
        </authorList>
    </citation>
    <scope>NUCLEOTIDE SEQUENCE [LARGE SCALE GENOMIC DNA]</scope>
    <source>
        <strain evidence="4 5">Vu-144</strain>
    </source>
</reference>
<evidence type="ECO:0000313" key="5">
    <source>
        <dbReference type="Proteomes" id="UP000199041"/>
    </source>
</evidence>
<accession>A0A1H3VRF6</accession>
<dbReference type="NCBIfam" id="TIGR04057">
    <property type="entry name" value="SusC_RagA_signa"/>
    <property type="match status" value="1"/>
</dbReference>
<dbReference type="InterPro" id="IPR023996">
    <property type="entry name" value="TonB-dep_OMP_SusC/RagA"/>
</dbReference>
<comment type="similarity">
    <text evidence="1">Belongs to the TonB-dependent receptor family.</text>
</comment>
<feature type="domain" description="TonB-dependent receptor plug" evidence="3">
    <location>
        <begin position="134"/>
        <end position="236"/>
    </location>
</feature>
<dbReference type="AlphaFoldDB" id="A0A1H3VRF6"/>
<keyword evidence="1" id="KW-0472">Membrane</keyword>
<name>A0A1H3VRF6_9BACT</name>
<proteinExistence type="inferred from homology"/>
<feature type="chain" id="PRO_5011553034" evidence="2">
    <location>
        <begin position="30"/>
        <end position="1036"/>
    </location>
</feature>
<dbReference type="InterPro" id="IPR012910">
    <property type="entry name" value="Plug_dom"/>
</dbReference>
<evidence type="ECO:0000313" key="4">
    <source>
        <dbReference type="EMBL" id="SDZ77340.1"/>
    </source>
</evidence>
<dbReference type="InterPro" id="IPR037066">
    <property type="entry name" value="Plug_dom_sf"/>
</dbReference>
<keyword evidence="1" id="KW-0998">Cell outer membrane</keyword>
<keyword evidence="2" id="KW-0732">Signal</keyword>
<protein>
    <submittedName>
        <fullName evidence="4">TonB-linked outer membrane protein, SusC/RagA family</fullName>
    </submittedName>
</protein>
<dbReference type="PROSITE" id="PS52016">
    <property type="entry name" value="TONB_DEPENDENT_REC_3"/>
    <property type="match status" value="1"/>
</dbReference>
<dbReference type="NCBIfam" id="TIGR04056">
    <property type="entry name" value="OMP_RagA_SusC"/>
    <property type="match status" value="1"/>
</dbReference>
<comment type="subcellular location">
    <subcellularLocation>
        <location evidence="1">Cell outer membrane</location>
        <topology evidence="1">Multi-pass membrane protein</topology>
    </subcellularLocation>
</comment>
<feature type="signal peptide" evidence="2">
    <location>
        <begin position="1"/>
        <end position="29"/>
    </location>
</feature>
<dbReference type="SUPFAM" id="SSF56935">
    <property type="entry name" value="Porins"/>
    <property type="match status" value="1"/>
</dbReference>
<dbReference type="Gene3D" id="2.170.130.10">
    <property type="entry name" value="TonB-dependent receptor, plug domain"/>
    <property type="match status" value="1"/>
</dbReference>
<sequence length="1036" mass="115128">MELKKLKCRWRITLLLSFGFFLTATGLQAQNETTQQETINLTGNIKDNLGTNLEGVTVRDITSGKTVISDADGNYKIEASKGDSLIASYIGYQDYRWQFSDRIIVNIVLEPISGGLNDVAVVGYGRQKKISLVGAQATVKVEELKQPVANLNTMLAGRISGLVGVQRSGLPGSNSADIWIRGISTFGSSGSGPLVIIDGVQGRNTNDLDPEDVEDFTILKDATATAVYGALGANGVIIINTKRGSASKVNLMANYLEGVTAFTKVPEMADAETYMNLRNEAMVASGFTPAYSQDYIDSTLDPNANHYVYPNVDWMKTLFNNLSHNRRFNFSARGGSDNVQFYTSLAYYEESSLLKTDGLQNYDAGTKYQRYNFVSNVDMKWTKTTKFSLGINGYISQLNEPGSGATSAFSNAMSVSPVRYPVMYPGNLVSGIAEGSTPSPNPWADITQTGYKEAFQSKIATTAQVKQDFDFITKGLSANVLYSFDTYSNNNQYRKRQRSVYYLNQSDPYNDDGSLNLEQVISGVDVLSYDKDYSQDRQFSLQGQVNWARNFGDHHVQAMVVYSQLSQPNPTADSYQDAIPTRQQNYAARATYSYLDKYFAEFDAGYTGSQVFSPENRYGFFPSLGVGWVLSNEKWWKPLSNVFNFFKIRYSNGFSGAIGGSRFDYITTITDGAKGTNFGRVGSSVNYSGINILHYGANVKWAKSHDQDVGLEFNVLNNKLTFIVDWFQKYRTGIFLTRANFPAFAGLQYQPDGNYGTTINRGFDATVELLPIPLTDKLSISFRGTFTYNKDKLLENSAAPYEEPYMDPRGQKILTNYGYIAEGLFQSEADIANHADQSGVGGIPRVGDIMYKDLNGDGLINVYDKTYIGHGDVAPLTFGLATNIQYGNWYVSAFFEGVQGADRELTGNARSPFSGSDDNNIFANAVDRWTEDNHATNPFYPRLAYGTVPNANNNVTSTWWIKDISFIRFKTLNIGYNLPNKIFKNTGFKNATIYFDAVNLCYWSPFKLWDPEMNTGNGNTYPNTRNMAIGFKVNFD</sequence>
<keyword evidence="1" id="KW-0812">Transmembrane</keyword>
<dbReference type="STRING" id="551991.SAMN05192529_101389"/>